<dbReference type="GO" id="GO:0003985">
    <property type="term" value="F:acetyl-CoA C-acetyltransferase activity"/>
    <property type="evidence" value="ECO:0007669"/>
    <property type="project" value="UniProtKB-EC"/>
</dbReference>
<evidence type="ECO:0000313" key="6">
    <source>
        <dbReference type="EMBL" id="MPL68025.1"/>
    </source>
</evidence>
<reference evidence="6" key="1">
    <citation type="submission" date="2019-08" db="EMBL/GenBank/DDBJ databases">
        <authorList>
            <person name="Kucharzyk K."/>
            <person name="Murdoch R.W."/>
            <person name="Higgins S."/>
            <person name="Loffler F."/>
        </authorList>
    </citation>
    <scope>NUCLEOTIDE SEQUENCE</scope>
</reference>
<feature type="domain" description="Thiolase N-terminal" evidence="4">
    <location>
        <begin position="4"/>
        <end position="261"/>
    </location>
</feature>
<dbReference type="Pfam" id="PF00108">
    <property type="entry name" value="Thiolase_N"/>
    <property type="match status" value="1"/>
</dbReference>
<evidence type="ECO:0000256" key="2">
    <source>
        <dbReference type="ARBA" id="ARBA00022679"/>
    </source>
</evidence>
<dbReference type="InterPro" id="IPR020615">
    <property type="entry name" value="Thiolase_acyl_enz_int_AS"/>
</dbReference>
<dbReference type="FunFam" id="3.40.47.10:FF:000010">
    <property type="entry name" value="Acetyl-CoA acetyltransferase (Thiolase)"/>
    <property type="match status" value="1"/>
</dbReference>
<evidence type="ECO:0000259" key="5">
    <source>
        <dbReference type="Pfam" id="PF02803"/>
    </source>
</evidence>
<proteinExistence type="inferred from homology"/>
<dbReference type="AlphaFoldDB" id="A0A644TM27"/>
<dbReference type="InterPro" id="IPR016039">
    <property type="entry name" value="Thiolase-like"/>
</dbReference>
<dbReference type="InterPro" id="IPR002155">
    <property type="entry name" value="Thiolase"/>
</dbReference>
<dbReference type="PIRSF" id="PIRSF000429">
    <property type="entry name" value="Ac-CoA_Ac_transf"/>
    <property type="match status" value="1"/>
</dbReference>
<comment type="similarity">
    <text evidence="1">Belongs to the thiolase-like superfamily. Thiolase family.</text>
</comment>
<dbReference type="PROSITE" id="PS00737">
    <property type="entry name" value="THIOLASE_2"/>
    <property type="match status" value="1"/>
</dbReference>
<dbReference type="Gene3D" id="3.40.47.10">
    <property type="match status" value="2"/>
</dbReference>
<dbReference type="InterPro" id="IPR020610">
    <property type="entry name" value="Thiolase_AS"/>
</dbReference>
<dbReference type="EC" id="2.3.1.9" evidence="6"/>
<dbReference type="SUPFAM" id="SSF53901">
    <property type="entry name" value="Thiolase-like"/>
    <property type="match status" value="2"/>
</dbReference>
<dbReference type="InterPro" id="IPR020616">
    <property type="entry name" value="Thiolase_N"/>
</dbReference>
<dbReference type="PANTHER" id="PTHR18919">
    <property type="entry name" value="ACETYL-COA C-ACYLTRANSFERASE"/>
    <property type="match status" value="1"/>
</dbReference>
<organism evidence="6">
    <name type="scientific">bioreactor metagenome</name>
    <dbReference type="NCBI Taxonomy" id="1076179"/>
    <lineage>
        <taxon>unclassified sequences</taxon>
        <taxon>metagenomes</taxon>
        <taxon>ecological metagenomes</taxon>
    </lineage>
</organism>
<dbReference type="PROSITE" id="PS00098">
    <property type="entry name" value="THIOLASE_1"/>
    <property type="match status" value="1"/>
</dbReference>
<dbReference type="Pfam" id="PF02803">
    <property type="entry name" value="Thiolase_C"/>
    <property type="match status" value="1"/>
</dbReference>
<evidence type="ECO:0000256" key="1">
    <source>
        <dbReference type="ARBA" id="ARBA00010982"/>
    </source>
</evidence>
<dbReference type="InterPro" id="IPR020613">
    <property type="entry name" value="Thiolase_CS"/>
</dbReference>
<name>A0A644TM27_9ZZZZ</name>
<dbReference type="PANTHER" id="PTHR18919:SF107">
    <property type="entry name" value="ACETYL-COA ACETYLTRANSFERASE, CYTOSOLIC"/>
    <property type="match status" value="1"/>
</dbReference>
<evidence type="ECO:0000256" key="3">
    <source>
        <dbReference type="ARBA" id="ARBA00023315"/>
    </source>
</evidence>
<gene>
    <name evidence="6" type="primary">thlA_3</name>
    <name evidence="6" type="ORF">SDC9_13729</name>
</gene>
<dbReference type="InterPro" id="IPR020617">
    <property type="entry name" value="Thiolase_C"/>
</dbReference>
<feature type="domain" description="Thiolase C-terminal" evidence="5">
    <location>
        <begin position="269"/>
        <end position="390"/>
    </location>
</feature>
<dbReference type="PROSITE" id="PS00099">
    <property type="entry name" value="THIOLASE_3"/>
    <property type="match status" value="1"/>
</dbReference>
<dbReference type="EMBL" id="VSSQ01000039">
    <property type="protein sequence ID" value="MPL68025.1"/>
    <property type="molecule type" value="Genomic_DNA"/>
</dbReference>
<sequence length="392" mass="41063">MRKVVIASAVRTAGGKFGGSLKNVTAPDLGAAVIKEAVKRANIGDELVDQVIFGNAWQAGVGANPARIAAIKGGLPVTVPAFTVNIRCGSSLRALQLAALSVGAGETDIVVAGGTESASNVPYILPDARWGHRMGKKVVDDVLHRDGFLCPLADMFMGDTCELLNQKYNISRTEQDQFALNSQMKAIKAIASGVFKEEIVPIEIKSKKGVQVFDTDEVHKETSLEKLGKLAPVFTAGNTVTAGNSCALADAASAIVAMSEEKAAELGIQPLAVIRSYSFVGLDPKYMGLGPAFAVPAALKKAGMELKDIDLIELNEAFAGQVIACDKELKLDHDKLNIYGGAIALGHPVAATGTKILTTLLHAMKNLDKETGLATLCIGGGQGVAMIIERKS</sequence>
<dbReference type="CDD" id="cd00751">
    <property type="entry name" value="thiolase"/>
    <property type="match status" value="1"/>
</dbReference>
<keyword evidence="2 6" id="KW-0808">Transferase</keyword>
<accession>A0A644TM27</accession>
<dbReference type="NCBIfam" id="TIGR01930">
    <property type="entry name" value="AcCoA-C-Actrans"/>
    <property type="match status" value="1"/>
</dbReference>
<evidence type="ECO:0000259" key="4">
    <source>
        <dbReference type="Pfam" id="PF00108"/>
    </source>
</evidence>
<keyword evidence="3 6" id="KW-0012">Acyltransferase</keyword>
<comment type="caution">
    <text evidence="6">The sequence shown here is derived from an EMBL/GenBank/DDBJ whole genome shotgun (WGS) entry which is preliminary data.</text>
</comment>
<protein>
    <submittedName>
        <fullName evidence="6">Acetyl-CoA acetyltransferase</fullName>
        <ecNumber evidence="6">2.3.1.9</ecNumber>
    </submittedName>
</protein>